<sequence>MFGGCVNVAGEPNTGLSFNGKPLTAIGKEEYSFEYVDSVDYGIANDHDIHVIRRKGIFKFSYNHLIVDYSVGEVGAVESQYRFNGWR</sequence>
<evidence type="ECO:0000313" key="2">
    <source>
        <dbReference type="Proteomes" id="UP001501410"/>
    </source>
</evidence>
<proteinExistence type="predicted"/>
<name>A0ABP8MSH4_9BACT</name>
<protein>
    <submittedName>
        <fullName evidence="1">Uncharacterized protein</fullName>
    </submittedName>
</protein>
<reference evidence="2" key="1">
    <citation type="journal article" date="2019" name="Int. J. Syst. Evol. Microbiol.">
        <title>The Global Catalogue of Microorganisms (GCM) 10K type strain sequencing project: providing services to taxonomists for standard genome sequencing and annotation.</title>
        <authorList>
            <consortium name="The Broad Institute Genomics Platform"/>
            <consortium name="The Broad Institute Genome Sequencing Center for Infectious Disease"/>
            <person name="Wu L."/>
            <person name="Ma J."/>
        </authorList>
    </citation>
    <scope>NUCLEOTIDE SEQUENCE [LARGE SCALE GENOMIC DNA]</scope>
    <source>
        <strain evidence="2">JCM 31921</strain>
    </source>
</reference>
<dbReference type="Proteomes" id="UP001501410">
    <property type="component" value="Unassembled WGS sequence"/>
</dbReference>
<comment type="caution">
    <text evidence="1">The sequence shown here is derived from an EMBL/GenBank/DDBJ whole genome shotgun (WGS) entry which is preliminary data.</text>
</comment>
<keyword evidence="2" id="KW-1185">Reference proteome</keyword>
<gene>
    <name evidence="1" type="ORF">GCM10023092_18450</name>
</gene>
<evidence type="ECO:0000313" key="1">
    <source>
        <dbReference type="EMBL" id="GAA4455201.1"/>
    </source>
</evidence>
<organism evidence="1 2">
    <name type="scientific">Rurimicrobium arvi</name>
    <dbReference type="NCBI Taxonomy" id="2049916"/>
    <lineage>
        <taxon>Bacteria</taxon>
        <taxon>Pseudomonadati</taxon>
        <taxon>Bacteroidota</taxon>
        <taxon>Chitinophagia</taxon>
        <taxon>Chitinophagales</taxon>
        <taxon>Chitinophagaceae</taxon>
        <taxon>Rurimicrobium</taxon>
    </lineage>
</organism>
<dbReference type="EMBL" id="BAABEZ010000022">
    <property type="protein sequence ID" value="GAA4455201.1"/>
    <property type="molecule type" value="Genomic_DNA"/>
</dbReference>
<accession>A0ABP8MSH4</accession>